<dbReference type="GO" id="GO:0000398">
    <property type="term" value="P:mRNA splicing, via spliceosome"/>
    <property type="evidence" value="ECO:0007669"/>
    <property type="project" value="InterPro"/>
</dbReference>
<feature type="region of interest" description="Disordered" evidence="1">
    <location>
        <begin position="1"/>
        <end position="75"/>
    </location>
</feature>
<proteinExistence type="predicted"/>
<dbReference type="AlphaFoldDB" id="A0A8H8DJZ6"/>
<dbReference type="OrthoDB" id="440128at2759"/>
<reference evidence="3 4" key="1">
    <citation type="journal article" name="Sci. Rep.">
        <title>Genome-scale phylogenetic analyses confirm Olpidium as the closest living zoosporic fungus to the non-flagellated, terrestrial fungi.</title>
        <authorList>
            <person name="Chang Y."/>
            <person name="Rochon D."/>
            <person name="Sekimoto S."/>
            <person name="Wang Y."/>
            <person name="Chovatia M."/>
            <person name="Sandor L."/>
            <person name="Salamov A."/>
            <person name="Grigoriev I.V."/>
            <person name="Stajich J.E."/>
            <person name="Spatafora J.W."/>
        </authorList>
    </citation>
    <scope>NUCLEOTIDE SEQUENCE [LARGE SCALE GENOMIC DNA]</scope>
    <source>
        <strain evidence="3">S191</strain>
    </source>
</reference>
<evidence type="ECO:0000313" key="4">
    <source>
        <dbReference type="Proteomes" id="UP000673691"/>
    </source>
</evidence>
<dbReference type="Proteomes" id="UP000673691">
    <property type="component" value="Unassembled WGS sequence"/>
</dbReference>
<feature type="compositionally biased region" description="Acidic residues" evidence="1">
    <location>
        <begin position="56"/>
        <end position="69"/>
    </location>
</feature>
<feature type="non-terminal residue" evidence="3">
    <location>
        <position position="242"/>
    </location>
</feature>
<evidence type="ECO:0000259" key="2">
    <source>
        <dbReference type="Pfam" id="PF06424"/>
    </source>
</evidence>
<feature type="domain" description="PRP1 splicing factor N-terminal" evidence="2">
    <location>
        <begin position="10"/>
        <end position="154"/>
    </location>
</feature>
<evidence type="ECO:0000313" key="3">
    <source>
        <dbReference type="EMBL" id="KAG5461168.1"/>
    </source>
</evidence>
<dbReference type="InterPro" id="IPR010491">
    <property type="entry name" value="PRP1_N"/>
</dbReference>
<sequence length="242" mass="26913">MSKDFLGKAAPPNYIAGLGRGATGFTTRSDIGPAREGPADLSDEAIEKLKRKRAAEDEEDSGEYQDPDNEVGLFNSMPYEADDEEADMIYEAVDAKMDERRKARREAREREELLRFRKERPKIQQQFGDLKRGLSAVTDEEWANIPEVGDLVGRNKKKVNTFKERFFAIPDSVIQGAAQSTGFHTTLDPSQQQYGGIATPADGMMTNFVEIGQARDKVLSLKLDQVRDSVSGSTTVDPKGYL</sequence>
<dbReference type="EMBL" id="JAEFCI010004091">
    <property type="protein sequence ID" value="KAG5461168.1"/>
    <property type="molecule type" value="Genomic_DNA"/>
</dbReference>
<name>A0A8H8DJZ6_9FUNG</name>
<organism evidence="3 4">
    <name type="scientific">Olpidium bornovanus</name>
    <dbReference type="NCBI Taxonomy" id="278681"/>
    <lineage>
        <taxon>Eukaryota</taxon>
        <taxon>Fungi</taxon>
        <taxon>Fungi incertae sedis</taxon>
        <taxon>Olpidiomycota</taxon>
        <taxon>Olpidiomycotina</taxon>
        <taxon>Olpidiomycetes</taxon>
        <taxon>Olpidiales</taxon>
        <taxon>Olpidiaceae</taxon>
        <taxon>Olpidium</taxon>
    </lineage>
</organism>
<protein>
    <submittedName>
        <fullName evidence="3">PRP1 splicing factor, N-terminal-domain-containing protein</fullName>
    </submittedName>
</protein>
<keyword evidence="4" id="KW-1185">Reference proteome</keyword>
<dbReference type="Pfam" id="PF06424">
    <property type="entry name" value="PRP1_N"/>
    <property type="match status" value="1"/>
</dbReference>
<comment type="caution">
    <text evidence="3">The sequence shown here is derived from an EMBL/GenBank/DDBJ whole genome shotgun (WGS) entry which is preliminary data.</text>
</comment>
<gene>
    <name evidence="3" type="ORF">BJ554DRAFT_6682</name>
</gene>
<accession>A0A8H8DJZ6</accession>
<evidence type="ECO:0000256" key="1">
    <source>
        <dbReference type="SAM" id="MobiDB-lite"/>
    </source>
</evidence>